<proteinExistence type="predicted"/>
<sequence length="54" mass="5716">IYASDFRSRIGPGSRLPRISGGRARRSVPSLRLEPPIASWVLSLGTATLGPVIG</sequence>
<dbReference type="Proteomes" id="UP000265520">
    <property type="component" value="Unassembled WGS sequence"/>
</dbReference>
<keyword evidence="2" id="KW-1185">Reference proteome</keyword>
<name>A0A392USF4_9FABA</name>
<reference evidence="1 2" key="1">
    <citation type="journal article" date="2018" name="Front. Plant Sci.">
        <title>Red Clover (Trifolium pratense) and Zigzag Clover (T. medium) - A Picture of Genomic Similarities and Differences.</title>
        <authorList>
            <person name="Dluhosova J."/>
            <person name="Istvanek J."/>
            <person name="Nedelnik J."/>
            <person name="Repkova J."/>
        </authorList>
    </citation>
    <scope>NUCLEOTIDE SEQUENCE [LARGE SCALE GENOMIC DNA]</scope>
    <source>
        <strain evidence="2">cv. 10/8</strain>
        <tissue evidence="1">Leaf</tissue>
    </source>
</reference>
<protein>
    <submittedName>
        <fullName evidence="1">Uncharacterized protein</fullName>
    </submittedName>
</protein>
<dbReference type="AlphaFoldDB" id="A0A392USF4"/>
<organism evidence="1 2">
    <name type="scientific">Trifolium medium</name>
    <dbReference type="NCBI Taxonomy" id="97028"/>
    <lineage>
        <taxon>Eukaryota</taxon>
        <taxon>Viridiplantae</taxon>
        <taxon>Streptophyta</taxon>
        <taxon>Embryophyta</taxon>
        <taxon>Tracheophyta</taxon>
        <taxon>Spermatophyta</taxon>
        <taxon>Magnoliopsida</taxon>
        <taxon>eudicotyledons</taxon>
        <taxon>Gunneridae</taxon>
        <taxon>Pentapetalae</taxon>
        <taxon>rosids</taxon>
        <taxon>fabids</taxon>
        <taxon>Fabales</taxon>
        <taxon>Fabaceae</taxon>
        <taxon>Papilionoideae</taxon>
        <taxon>50 kb inversion clade</taxon>
        <taxon>NPAAA clade</taxon>
        <taxon>Hologalegina</taxon>
        <taxon>IRL clade</taxon>
        <taxon>Trifolieae</taxon>
        <taxon>Trifolium</taxon>
    </lineage>
</organism>
<evidence type="ECO:0000313" key="1">
    <source>
        <dbReference type="EMBL" id="MCI75687.1"/>
    </source>
</evidence>
<evidence type="ECO:0000313" key="2">
    <source>
        <dbReference type="Proteomes" id="UP000265520"/>
    </source>
</evidence>
<comment type="caution">
    <text evidence="1">The sequence shown here is derived from an EMBL/GenBank/DDBJ whole genome shotgun (WGS) entry which is preliminary data.</text>
</comment>
<dbReference type="EMBL" id="LXQA010888754">
    <property type="protein sequence ID" value="MCI75687.1"/>
    <property type="molecule type" value="Genomic_DNA"/>
</dbReference>
<feature type="non-terminal residue" evidence="1">
    <location>
        <position position="1"/>
    </location>
</feature>
<accession>A0A392USF4</accession>